<reference evidence="5" key="1">
    <citation type="journal article" date="2016" name="Nature">
        <title>The genome of the seagrass Zostera marina reveals angiosperm adaptation to the sea.</title>
        <authorList>
            <person name="Olsen J.L."/>
            <person name="Rouze P."/>
            <person name="Verhelst B."/>
            <person name="Lin Y.-C."/>
            <person name="Bayer T."/>
            <person name="Collen J."/>
            <person name="Dattolo E."/>
            <person name="De Paoli E."/>
            <person name="Dittami S."/>
            <person name="Maumus F."/>
            <person name="Michel G."/>
            <person name="Kersting A."/>
            <person name="Lauritano C."/>
            <person name="Lohaus R."/>
            <person name="Toepel M."/>
            <person name="Tonon T."/>
            <person name="Vanneste K."/>
            <person name="Amirebrahimi M."/>
            <person name="Brakel J."/>
            <person name="Bostroem C."/>
            <person name="Chovatia M."/>
            <person name="Grimwood J."/>
            <person name="Jenkins J.W."/>
            <person name="Jueterbock A."/>
            <person name="Mraz A."/>
            <person name="Stam W.T."/>
            <person name="Tice H."/>
            <person name="Bornberg-Bauer E."/>
            <person name="Green P.J."/>
            <person name="Pearson G.A."/>
            <person name="Procaccini G."/>
            <person name="Duarte C.M."/>
            <person name="Schmutz J."/>
            <person name="Reusch T.B.H."/>
            <person name="Van de Peer Y."/>
        </authorList>
    </citation>
    <scope>NUCLEOTIDE SEQUENCE [LARGE SCALE GENOMIC DNA]</scope>
    <source>
        <strain evidence="5">cv. Finnish</strain>
    </source>
</reference>
<dbReference type="GO" id="GO:0005886">
    <property type="term" value="C:plasma membrane"/>
    <property type="evidence" value="ECO:0000318"/>
    <property type="project" value="GO_Central"/>
</dbReference>
<gene>
    <name evidence="4" type="ORF">ZOSMA_1G01830</name>
</gene>
<dbReference type="OMA" id="EASSVIW"/>
<keyword evidence="5" id="KW-1185">Reference proteome</keyword>
<protein>
    <submittedName>
        <fullName evidence="4">Rop guanine nucleotide exchange factor</fullName>
    </submittedName>
</protein>
<organism evidence="4 5">
    <name type="scientific">Zostera marina</name>
    <name type="common">Eelgrass</name>
    <dbReference type="NCBI Taxonomy" id="29655"/>
    <lineage>
        <taxon>Eukaryota</taxon>
        <taxon>Viridiplantae</taxon>
        <taxon>Streptophyta</taxon>
        <taxon>Embryophyta</taxon>
        <taxon>Tracheophyta</taxon>
        <taxon>Spermatophyta</taxon>
        <taxon>Magnoliopsida</taxon>
        <taxon>Liliopsida</taxon>
        <taxon>Zosteraceae</taxon>
        <taxon>Zostera</taxon>
    </lineage>
</organism>
<feature type="domain" description="PRONE" evidence="3">
    <location>
        <begin position="1"/>
        <end position="277"/>
    </location>
</feature>
<dbReference type="Pfam" id="PF03759">
    <property type="entry name" value="PRONE"/>
    <property type="match status" value="1"/>
</dbReference>
<dbReference type="AlphaFoldDB" id="A0A0K9PPR0"/>
<sequence>MSVGIWQWMRAQIMTTQQRGDLQENLPLLRKLDNLLIEHLDSFKDQNEFWYVARDANDLEKGNNAQRIDDKWWHPAVKIDKIGLGYNTRKWLHFQKDNVNTIRRAASAINVQVLSKMEIPEVYIETLPKKGRASLGDAVYKSITLENFDAQQLLSTLDLTTDQKILDLKNRIEASSVIWKRKMHNKDGKSSWAGVSPEKREQFEFRAETILANIRQKYPGINQSLLDTSKIKHNQDIGKSVLESYSRVLETAAYTVVSLIENVLFAHDVTQDPTLINSKRKPVLFDTTDPIKVLTHEEEIHKLNTMEIPISTTLSEYTEYQLYKQDPEALAIKPLRISTKKISHIEKLENSRVLRSPSGKY</sequence>
<dbReference type="GO" id="GO:0005085">
    <property type="term" value="F:guanyl-nucleotide exchange factor activity"/>
    <property type="evidence" value="ECO:0000318"/>
    <property type="project" value="GO_Central"/>
</dbReference>
<dbReference type="PANTHER" id="PTHR33101:SF10">
    <property type="entry name" value="ROP GUANINE NUCLEOTIDE EXCHANGE FACTOR 12"/>
    <property type="match status" value="1"/>
</dbReference>
<accession>A0A0K9PPR0</accession>
<dbReference type="PANTHER" id="PTHR33101">
    <property type="entry name" value="ROP GUANINE NUCLEOTIDE EXCHANGE FACTOR 1"/>
    <property type="match status" value="1"/>
</dbReference>
<comment type="caution">
    <text evidence="4">The sequence shown here is derived from an EMBL/GenBank/DDBJ whole genome shotgun (WGS) entry which is preliminary data.</text>
</comment>
<dbReference type="InterPro" id="IPR005512">
    <property type="entry name" value="PRONE_dom"/>
</dbReference>
<proteinExistence type="predicted"/>
<dbReference type="Proteomes" id="UP000036987">
    <property type="component" value="Unassembled WGS sequence"/>
</dbReference>
<name>A0A0K9PPR0_ZOSMR</name>
<dbReference type="EMBL" id="LFYR01000729">
    <property type="protein sequence ID" value="KMZ70210.1"/>
    <property type="molecule type" value="Genomic_DNA"/>
</dbReference>
<dbReference type="Gene3D" id="1.20.58.2010">
    <property type="entry name" value="PRONE domain, subdomain 1"/>
    <property type="match status" value="2"/>
</dbReference>
<evidence type="ECO:0000259" key="3">
    <source>
        <dbReference type="PROSITE" id="PS51334"/>
    </source>
</evidence>
<evidence type="ECO:0000256" key="1">
    <source>
        <dbReference type="ARBA" id="ARBA00022658"/>
    </source>
</evidence>
<evidence type="ECO:0000313" key="5">
    <source>
        <dbReference type="Proteomes" id="UP000036987"/>
    </source>
</evidence>
<evidence type="ECO:0000313" key="4">
    <source>
        <dbReference type="EMBL" id="KMZ70210.1"/>
    </source>
</evidence>
<evidence type="ECO:0000256" key="2">
    <source>
        <dbReference type="PROSITE-ProRule" id="PRU00663"/>
    </source>
</evidence>
<dbReference type="InterPro" id="IPR038937">
    <property type="entry name" value="RopGEF"/>
</dbReference>
<dbReference type="PROSITE" id="PS51334">
    <property type="entry name" value="PRONE"/>
    <property type="match status" value="1"/>
</dbReference>
<dbReference type="OrthoDB" id="1721528at2759"/>
<keyword evidence="1 2" id="KW-0344">Guanine-nucleotide releasing factor</keyword>